<proteinExistence type="predicted"/>
<evidence type="ECO:0000313" key="2">
    <source>
        <dbReference type="EMBL" id="GAT50938.1"/>
    </source>
</evidence>
<keyword evidence="3" id="KW-1185">Reference proteome</keyword>
<dbReference type="EMBL" id="DF846750">
    <property type="protein sequence ID" value="GAT50938.1"/>
    <property type="molecule type" value="Genomic_DNA"/>
</dbReference>
<evidence type="ECO:0000313" key="3">
    <source>
        <dbReference type="Proteomes" id="UP000815677"/>
    </source>
</evidence>
<sequence length="254" mass="27951">MIHNSLFGQIWTCTGCGLYWNVPASTRLSRPSQKRGNPYKCRGDLVESAALIENRDRRASRNKYRHHRKARNAFLPPTMSAAALVCPAPLPIDHLRGPASLSSLPEDEYDADGWFAIARVNGTIRLVQVSSATPASALTTLDVKIFRHEFIHIFRFLEFRTLHPSDVHIIERIPPRAVALDESDDDSVSLARDVLARMSRMNKSGSFGGSRSNSPGSPTRPMGAYGHARYPSVGTGSPPGYSRRVAYARAAPLG</sequence>
<protein>
    <submittedName>
        <fullName evidence="2">Uncharacterized protein</fullName>
    </submittedName>
</protein>
<feature type="compositionally biased region" description="Polar residues" evidence="1">
    <location>
        <begin position="202"/>
        <end position="217"/>
    </location>
</feature>
<gene>
    <name evidence="2" type="ORF">MCHLO_08125</name>
</gene>
<accession>A0ABQ0LIJ1</accession>
<feature type="region of interest" description="Disordered" evidence="1">
    <location>
        <begin position="202"/>
        <end position="242"/>
    </location>
</feature>
<evidence type="ECO:0000256" key="1">
    <source>
        <dbReference type="SAM" id="MobiDB-lite"/>
    </source>
</evidence>
<reference evidence="2" key="1">
    <citation type="submission" date="2014-09" db="EMBL/GenBank/DDBJ databases">
        <title>Genome sequence of the luminous mushroom Mycena chlorophos for searching fungal bioluminescence genes.</title>
        <authorList>
            <person name="Tanaka Y."/>
            <person name="Kasuga D."/>
            <person name="Oba Y."/>
            <person name="Hase S."/>
            <person name="Sato K."/>
            <person name="Oba Y."/>
            <person name="Sakakibara Y."/>
        </authorList>
    </citation>
    <scope>NUCLEOTIDE SEQUENCE</scope>
</reference>
<organism evidence="2 3">
    <name type="scientific">Mycena chlorophos</name>
    <name type="common">Agaric fungus</name>
    <name type="synonym">Agaricus chlorophos</name>
    <dbReference type="NCBI Taxonomy" id="658473"/>
    <lineage>
        <taxon>Eukaryota</taxon>
        <taxon>Fungi</taxon>
        <taxon>Dikarya</taxon>
        <taxon>Basidiomycota</taxon>
        <taxon>Agaricomycotina</taxon>
        <taxon>Agaricomycetes</taxon>
        <taxon>Agaricomycetidae</taxon>
        <taxon>Agaricales</taxon>
        <taxon>Marasmiineae</taxon>
        <taxon>Mycenaceae</taxon>
        <taxon>Mycena</taxon>
    </lineage>
</organism>
<name>A0ABQ0LIJ1_MYCCL</name>
<dbReference type="Proteomes" id="UP000815677">
    <property type="component" value="Unassembled WGS sequence"/>
</dbReference>